<dbReference type="EC" id="2.1.1.14" evidence="1"/>
<organism evidence="1 2">
    <name type="scientific">Oenococcus alcoholitolerans</name>
    <dbReference type="NCBI Taxonomy" id="931074"/>
    <lineage>
        <taxon>Bacteria</taxon>
        <taxon>Bacillati</taxon>
        <taxon>Bacillota</taxon>
        <taxon>Bacilli</taxon>
        <taxon>Lactobacillales</taxon>
        <taxon>Lactobacillaceae</taxon>
        <taxon>Oenococcus</taxon>
    </lineage>
</organism>
<proteinExistence type="predicted"/>
<name>A0ABR4XPJ0_9LACO</name>
<dbReference type="Gene3D" id="3.20.20.210">
    <property type="match status" value="1"/>
</dbReference>
<keyword evidence="2" id="KW-1185">Reference proteome</keyword>
<dbReference type="GO" id="GO:0003871">
    <property type="term" value="F:5-methyltetrahydropteroyltriglutamate-homocysteine S-methyltransferase activity"/>
    <property type="evidence" value="ECO:0007669"/>
    <property type="project" value="UniProtKB-EC"/>
</dbReference>
<accession>A0ABR4XPJ0</accession>
<keyword evidence="1" id="KW-0808">Transferase</keyword>
<reference evidence="1 2" key="1">
    <citation type="journal article" date="2014" name="Antonie Van Leeuwenhoek">
        <title>Oenococcus alcoholitolerans sp. nov., a lactic acid bacteria isolated from cachaca and ethanol fermentation processes.</title>
        <authorList>
            <person name="Badotti F."/>
            <person name="Moreira A.P."/>
            <person name="Tonon L.A."/>
            <person name="de Lucena B.T."/>
            <person name="Gomes Fde C."/>
            <person name="Kruger R."/>
            <person name="Thompson C.C."/>
            <person name="de Morais M.A.Jr."/>
            <person name="Rosa C.A."/>
            <person name="Thompson F.L."/>
        </authorList>
    </citation>
    <scope>NUCLEOTIDE SEQUENCE [LARGE SCALE GENOMIC DNA]</scope>
    <source>
        <strain evidence="1 2">UFRJ-M7.2.18</strain>
    </source>
</reference>
<protein>
    <submittedName>
        <fullName evidence="1">5-methyltetrahydropteroyltriglutamate--homocysteine methyltransferase</fullName>
        <ecNumber evidence="1">2.1.1.14</ecNumber>
    </submittedName>
</protein>
<dbReference type="EMBL" id="AXCV01000522">
    <property type="protein sequence ID" value="KGO22707.1"/>
    <property type="molecule type" value="Genomic_DNA"/>
</dbReference>
<comment type="caution">
    <text evidence="1">The sequence shown here is derived from an EMBL/GenBank/DDBJ whole genome shotgun (WGS) entry which is preliminary data.</text>
</comment>
<dbReference type="PANTHER" id="PTHR43844:SF1">
    <property type="entry name" value="METHIONINE SYNTHASE"/>
    <property type="match status" value="1"/>
</dbReference>
<dbReference type="InterPro" id="IPR002629">
    <property type="entry name" value="Met_Synth_C/arc"/>
</dbReference>
<dbReference type="GO" id="GO:0032259">
    <property type="term" value="P:methylation"/>
    <property type="evidence" value="ECO:0007669"/>
    <property type="project" value="UniProtKB-KW"/>
</dbReference>
<sequence>EFRRSWWHLDFFWGFGGVEKVEYGQGYAFSKEETRDDTAVLNGKLSFNADQHPFIKDFAFTKKIAAENGVEAKVTIPAPAQFLAELLRGKNADRISDFYNSREELYRDVADVYHQAIKAFYDQGARVVQLDDCTWGMLVDKKFWDSMAGSEFDPEELKNLYLRVNNQAIADLPEDLTINTHVCRGNYHSDWASQGGYGPVADQLFSQENVSAYFLEYDSQRAGGFEPLAKVSGDKRVVLGLITSKNRSWKTGKL</sequence>
<dbReference type="InterPro" id="IPR038071">
    <property type="entry name" value="UROD/MetE-like_sf"/>
</dbReference>
<dbReference type="SUPFAM" id="SSF51726">
    <property type="entry name" value="UROD/MetE-like"/>
    <property type="match status" value="1"/>
</dbReference>
<evidence type="ECO:0000313" key="1">
    <source>
        <dbReference type="EMBL" id="KGO22707.1"/>
    </source>
</evidence>
<dbReference type="CDD" id="cd03311">
    <property type="entry name" value="CIMS_C_terminal_like"/>
    <property type="match status" value="1"/>
</dbReference>
<evidence type="ECO:0000313" key="2">
    <source>
        <dbReference type="Proteomes" id="UP000030023"/>
    </source>
</evidence>
<gene>
    <name evidence="1" type="ORF">Q757_08925</name>
</gene>
<feature type="non-terminal residue" evidence="1">
    <location>
        <position position="1"/>
    </location>
</feature>
<dbReference type="PANTHER" id="PTHR43844">
    <property type="entry name" value="METHIONINE SYNTHASE"/>
    <property type="match status" value="1"/>
</dbReference>
<keyword evidence="1" id="KW-0489">Methyltransferase</keyword>
<dbReference type="Proteomes" id="UP000030023">
    <property type="component" value="Unassembled WGS sequence"/>
</dbReference>